<dbReference type="InterPro" id="IPR021099">
    <property type="entry name" value="PORR_domain"/>
</dbReference>
<gene>
    <name evidence="3" type="ORF">g.102393</name>
</gene>
<reference evidence="3" key="1">
    <citation type="submission" date="2015-07" db="EMBL/GenBank/DDBJ databases">
        <title>Transcriptome Assembly of Anthurium amnicola.</title>
        <authorList>
            <person name="Suzuki J."/>
        </authorList>
    </citation>
    <scope>NUCLEOTIDE SEQUENCE</scope>
</reference>
<dbReference type="PANTHER" id="PTHR31476:SF6">
    <property type="entry name" value="EMB|CAB68190.1"/>
    <property type="match status" value="1"/>
</dbReference>
<dbReference type="Pfam" id="PF11955">
    <property type="entry name" value="PORR"/>
    <property type="match status" value="1"/>
</dbReference>
<dbReference type="GO" id="GO:0003723">
    <property type="term" value="F:RNA binding"/>
    <property type="evidence" value="ECO:0007669"/>
    <property type="project" value="InterPro"/>
</dbReference>
<feature type="region of interest" description="Disordered" evidence="1">
    <location>
        <begin position="408"/>
        <end position="434"/>
    </location>
</feature>
<dbReference type="AlphaFoldDB" id="A0A1D1ZBQ3"/>
<proteinExistence type="predicted"/>
<organism evidence="3">
    <name type="scientific">Anthurium amnicola</name>
    <dbReference type="NCBI Taxonomy" id="1678845"/>
    <lineage>
        <taxon>Eukaryota</taxon>
        <taxon>Viridiplantae</taxon>
        <taxon>Streptophyta</taxon>
        <taxon>Embryophyta</taxon>
        <taxon>Tracheophyta</taxon>
        <taxon>Spermatophyta</taxon>
        <taxon>Magnoliopsida</taxon>
        <taxon>Liliopsida</taxon>
        <taxon>Araceae</taxon>
        <taxon>Pothoideae</taxon>
        <taxon>Potheae</taxon>
        <taxon>Anthurium</taxon>
    </lineage>
</organism>
<evidence type="ECO:0000313" key="3">
    <source>
        <dbReference type="EMBL" id="JAT64338.1"/>
    </source>
</evidence>
<evidence type="ECO:0000259" key="2">
    <source>
        <dbReference type="Pfam" id="PF11955"/>
    </source>
</evidence>
<protein>
    <recommendedName>
        <fullName evidence="2">PORR domain-containing protein</fullName>
    </recommendedName>
</protein>
<feature type="non-terminal residue" evidence="3">
    <location>
        <position position="1"/>
    </location>
</feature>
<feature type="domain" description="PORR" evidence="2">
    <location>
        <begin position="59"/>
        <end position="407"/>
    </location>
</feature>
<feature type="compositionally biased region" description="Acidic residues" evidence="1">
    <location>
        <begin position="419"/>
        <end position="434"/>
    </location>
</feature>
<evidence type="ECO:0000256" key="1">
    <source>
        <dbReference type="SAM" id="MobiDB-lite"/>
    </source>
</evidence>
<accession>A0A1D1ZBQ3</accession>
<name>A0A1D1ZBQ3_9ARAE</name>
<dbReference type="InterPro" id="IPR045040">
    <property type="entry name" value="PORR_fam"/>
</dbReference>
<dbReference type="EMBL" id="GDJX01003598">
    <property type="protein sequence ID" value="JAT64338.1"/>
    <property type="molecule type" value="Transcribed_RNA"/>
</dbReference>
<dbReference type="PANTHER" id="PTHR31476">
    <property type="entry name" value="PROTEIN WHAT'S THIS FACTOR 1 HOMOLOG, CHLOROPLASTIC"/>
    <property type="match status" value="1"/>
</dbReference>
<sequence length="434" mass="48764">VPSSSLHSDYSSQGDPQVMTVARRCLPCGSPQPPLASSAAPHRFQQRATLVNARIKWAKDPTLDAAVARERHLRPALHLVHAISPSSGRDGVPLHHLPSRRRLALPSTVPSIASFMRRHPALFHEQRRPPPPSSPLPATRPFRWFGLTPEATALCREEAEVLRETEGELVDRLRKLLMLAAGATLPLPVVDQLRWDLGLPLDYRETLLPRYPHFFRVEPAAAANPHGDTADERPWLRLLCWDARLAISHLQMEKATRGEDRGCLAFPVRFPRGFGLKKKWMAWLEEWQRLPYTSPYDHAAAGQLDPRTDAAEKRVVAVFHELLHLMVGKKTERANLSNLRLPLGLPYKFSKVFGRHPGVFYLSPKLATQTVVLREAYGGGRARGELVEKHPVVEIREKFAALMRVGREDGEKDDAFGSGEEEDVEEEEFTCDGS</sequence>